<evidence type="ECO:0000313" key="3">
    <source>
        <dbReference type="EMBL" id="AVQ01921.1"/>
    </source>
</evidence>
<dbReference type="Gene3D" id="1.10.30.50">
    <property type="match status" value="1"/>
</dbReference>
<evidence type="ECO:0000259" key="2">
    <source>
        <dbReference type="SMART" id="SM00507"/>
    </source>
</evidence>
<dbReference type="Proteomes" id="UP000240527">
    <property type="component" value="Chromosome"/>
</dbReference>
<gene>
    <name evidence="3" type="ORF">B7G68_08720</name>
</gene>
<name>A0ABM6TG17_9CAUL</name>
<feature type="region of interest" description="Disordered" evidence="1">
    <location>
        <begin position="1"/>
        <end position="22"/>
    </location>
</feature>
<keyword evidence="3" id="KW-0540">Nuclease</keyword>
<dbReference type="CDD" id="cd00085">
    <property type="entry name" value="HNHc"/>
    <property type="match status" value="1"/>
</dbReference>
<dbReference type="EMBL" id="CP027850">
    <property type="protein sequence ID" value="AVQ01921.1"/>
    <property type="molecule type" value="Genomic_DNA"/>
</dbReference>
<evidence type="ECO:0000256" key="1">
    <source>
        <dbReference type="SAM" id="MobiDB-lite"/>
    </source>
</evidence>
<accession>A0ABM6TG17</accession>
<evidence type="ECO:0000313" key="4">
    <source>
        <dbReference type="Proteomes" id="UP000240527"/>
    </source>
</evidence>
<organism evidence="3 4">
    <name type="scientific">Caulobacter segnis</name>
    <dbReference type="NCBI Taxonomy" id="88688"/>
    <lineage>
        <taxon>Bacteria</taxon>
        <taxon>Pseudomonadati</taxon>
        <taxon>Pseudomonadota</taxon>
        <taxon>Alphaproteobacteria</taxon>
        <taxon>Caulobacterales</taxon>
        <taxon>Caulobacteraceae</taxon>
        <taxon>Caulobacter</taxon>
    </lineage>
</organism>
<protein>
    <submittedName>
        <fullName evidence="3">HNH endonuclease</fullName>
    </submittedName>
</protein>
<keyword evidence="3" id="KW-0378">Hydrolase</keyword>
<reference evidence="3 4" key="1">
    <citation type="journal article" date="2015" name="Biotechnol. Bioeng.">
        <title>Genome sequence and phenotypic characterization of Caulobacter segnis.</title>
        <authorList>
            <person name="Patel S."/>
            <person name="Fletcher B."/>
            <person name="Scott D.C."/>
            <person name="Ely B."/>
        </authorList>
    </citation>
    <scope>NUCLEOTIDE SEQUENCE [LARGE SCALE GENOMIC DNA]</scope>
    <source>
        <strain evidence="3 4">TK0059</strain>
    </source>
</reference>
<dbReference type="GO" id="GO:0004519">
    <property type="term" value="F:endonuclease activity"/>
    <property type="evidence" value="ECO:0007669"/>
    <property type="project" value="UniProtKB-KW"/>
</dbReference>
<proteinExistence type="predicted"/>
<dbReference type="InterPro" id="IPR003615">
    <property type="entry name" value="HNH_nuc"/>
</dbReference>
<feature type="domain" description="HNH nuclease" evidence="2">
    <location>
        <begin position="54"/>
        <end position="115"/>
    </location>
</feature>
<keyword evidence="3" id="KW-0255">Endonuclease</keyword>
<sequence>MRKVDRKTATPPASLTGANRKGPNELKRARAHFAAHPPRDEFTFTAYKGDDVRYTLEALFHGKCAYCEARYDMVGPVDIEHFRPKNADPKGTHDGYWWLAAAWSNLLPSCIDCNRKRWHWTPTQLASLTELLKEQKQRPAAYVKTGKESSFPITGPRVTAEPPTAQAEALLTAELALLLDPCVDTPADHIVFHIDRADPLGVIYPLGQAGAAPHIPPTVDQLPVVEAAARAANVSPRGAVSIQTFGLNRLGLVQERTKVLRQLEFLGGTIEELSLTADELEGLVLAGQNAVVRDRAVQRLRAIVRRILAQIRAMAQPQAPFSAMVSAWIDAFTSASSASLPVAR</sequence>
<dbReference type="SMART" id="SM00507">
    <property type="entry name" value="HNHc"/>
    <property type="match status" value="1"/>
</dbReference>
<dbReference type="RefSeq" id="WP_013078832.1">
    <property type="nucleotide sequence ID" value="NZ_CP027850.1"/>
</dbReference>
<keyword evidence="4" id="KW-1185">Reference proteome</keyword>